<sequence length="137" mass="14595">MKLIVSAASLLLLLTLPAAAADLTIDLQDLHAAGGRLKIAAVSAEGWEGKAPPAAAQMLSPSGRQQQVVFRDLPAGRYAVQVMHDENGNGRLDTNIIGMPTEGYGFSNNPRVMRKPTFDEAAFELPEQGTAIVITLR</sequence>
<dbReference type="InterPro" id="IPR018673">
    <property type="entry name" value="DUF2141"/>
</dbReference>
<dbReference type="AlphaFoldDB" id="A0A4V1N167"/>
<keyword evidence="1" id="KW-0732">Signal</keyword>
<feature type="signal peptide" evidence="1">
    <location>
        <begin position="1"/>
        <end position="20"/>
    </location>
</feature>
<accession>A0A4V1N167</accession>
<keyword evidence="3" id="KW-1185">Reference proteome</keyword>
<organism evidence="2 3">
    <name type="scientific">Pseudoxanthomonas composti</name>
    <dbReference type="NCBI Taxonomy" id="2137479"/>
    <lineage>
        <taxon>Bacteria</taxon>
        <taxon>Pseudomonadati</taxon>
        <taxon>Pseudomonadota</taxon>
        <taxon>Gammaproteobacteria</taxon>
        <taxon>Lysobacterales</taxon>
        <taxon>Lysobacteraceae</taxon>
        <taxon>Pseudoxanthomonas</taxon>
    </lineage>
</organism>
<dbReference type="Pfam" id="PF09912">
    <property type="entry name" value="DUF2141"/>
    <property type="match status" value="1"/>
</dbReference>
<evidence type="ECO:0000313" key="3">
    <source>
        <dbReference type="Proteomes" id="UP000289784"/>
    </source>
</evidence>
<gene>
    <name evidence="2" type="ORF">EPA99_09315</name>
</gene>
<proteinExistence type="predicted"/>
<reference evidence="2 3" key="1">
    <citation type="submission" date="2019-01" db="EMBL/GenBank/DDBJ databases">
        <title>Pseudoxanthomonas composti sp. nov., isolated from compost.</title>
        <authorList>
            <person name="Yang G."/>
        </authorList>
    </citation>
    <scope>NUCLEOTIDE SEQUENCE [LARGE SCALE GENOMIC DNA]</scope>
    <source>
        <strain evidence="2 3">GSS15</strain>
    </source>
</reference>
<dbReference type="OrthoDB" id="9788332at2"/>
<name>A0A4V1N167_9GAMM</name>
<protein>
    <submittedName>
        <fullName evidence="2">DUF2141 domain-containing protein</fullName>
    </submittedName>
</protein>
<evidence type="ECO:0000256" key="1">
    <source>
        <dbReference type="SAM" id="SignalP"/>
    </source>
</evidence>
<evidence type="ECO:0000313" key="2">
    <source>
        <dbReference type="EMBL" id="RXR06204.1"/>
    </source>
</evidence>
<dbReference type="EMBL" id="SAWZ01000004">
    <property type="protein sequence ID" value="RXR06204.1"/>
    <property type="molecule type" value="Genomic_DNA"/>
</dbReference>
<dbReference type="Proteomes" id="UP000289784">
    <property type="component" value="Unassembled WGS sequence"/>
</dbReference>
<feature type="chain" id="PRO_5020795777" evidence="1">
    <location>
        <begin position="21"/>
        <end position="137"/>
    </location>
</feature>
<comment type="caution">
    <text evidence="2">The sequence shown here is derived from an EMBL/GenBank/DDBJ whole genome shotgun (WGS) entry which is preliminary data.</text>
</comment>